<name>A0A5B7DMK0_PORTR</name>
<gene>
    <name evidence="2" type="ORF">E2C01_015217</name>
</gene>
<accession>A0A5B7DMK0</accession>
<dbReference type="Proteomes" id="UP000324222">
    <property type="component" value="Unassembled WGS sequence"/>
</dbReference>
<evidence type="ECO:0000313" key="2">
    <source>
        <dbReference type="EMBL" id="MPC22206.1"/>
    </source>
</evidence>
<proteinExistence type="predicted"/>
<protein>
    <submittedName>
        <fullName evidence="2">Uncharacterized protein</fullName>
    </submittedName>
</protein>
<reference evidence="2 3" key="1">
    <citation type="submission" date="2019-05" db="EMBL/GenBank/DDBJ databases">
        <title>Another draft genome of Portunus trituberculatus and its Hox gene families provides insights of decapod evolution.</title>
        <authorList>
            <person name="Jeong J.-H."/>
            <person name="Song I."/>
            <person name="Kim S."/>
            <person name="Choi T."/>
            <person name="Kim D."/>
            <person name="Ryu S."/>
            <person name="Kim W."/>
        </authorList>
    </citation>
    <scope>NUCLEOTIDE SEQUENCE [LARGE SCALE GENOMIC DNA]</scope>
    <source>
        <tissue evidence="2">Muscle</tissue>
    </source>
</reference>
<comment type="caution">
    <text evidence="2">The sequence shown here is derived from an EMBL/GenBank/DDBJ whole genome shotgun (WGS) entry which is preliminary data.</text>
</comment>
<sequence length="230" mass="24723">MVSKLLIPSCMKKEKKKVPHSPVIHTYPSASSGKEQYRGPLFYTPGIYTAGLVLIQSLTAHTGSSLPPQSEAVPFPGLQSLAHGRGGDVDPAHHSSPVGRSEGGTHRTPGHMTTPFIHPLIIFHSPITHLFTDSKTSTCLTAEREKPAPHTVGLRSHRHLKLHIDTVRGLLRCAVAVLGLVTLQQVSQLGPQTITAGSIHLLPAPSLHTLAASPLRPQQFPVTLSLRQLP</sequence>
<keyword evidence="3" id="KW-1185">Reference proteome</keyword>
<evidence type="ECO:0000313" key="3">
    <source>
        <dbReference type="Proteomes" id="UP000324222"/>
    </source>
</evidence>
<evidence type="ECO:0000256" key="1">
    <source>
        <dbReference type="SAM" id="MobiDB-lite"/>
    </source>
</evidence>
<organism evidence="2 3">
    <name type="scientific">Portunus trituberculatus</name>
    <name type="common">Swimming crab</name>
    <name type="synonym">Neptunus trituberculatus</name>
    <dbReference type="NCBI Taxonomy" id="210409"/>
    <lineage>
        <taxon>Eukaryota</taxon>
        <taxon>Metazoa</taxon>
        <taxon>Ecdysozoa</taxon>
        <taxon>Arthropoda</taxon>
        <taxon>Crustacea</taxon>
        <taxon>Multicrustacea</taxon>
        <taxon>Malacostraca</taxon>
        <taxon>Eumalacostraca</taxon>
        <taxon>Eucarida</taxon>
        <taxon>Decapoda</taxon>
        <taxon>Pleocyemata</taxon>
        <taxon>Brachyura</taxon>
        <taxon>Eubrachyura</taxon>
        <taxon>Portunoidea</taxon>
        <taxon>Portunidae</taxon>
        <taxon>Portuninae</taxon>
        <taxon>Portunus</taxon>
    </lineage>
</organism>
<feature type="region of interest" description="Disordered" evidence="1">
    <location>
        <begin position="65"/>
        <end position="108"/>
    </location>
</feature>
<dbReference type="AlphaFoldDB" id="A0A5B7DMK0"/>
<dbReference type="EMBL" id="VSRR010001062">
    <property type="protein sequence ID" value="MPC22206.1"/>
    <property type="molecule type" value="Genomic_DNA"/>
</dbReference>